<evidence type="ECO:0000313" key="2">
    <source>
        <dbReference type="Proteomes" id="UP000238479"/>
    </source>
</evidence>
<dbReference type="AlphaFoldDB" id="A0A2P6RN69"/>
<dbReference type="EMBL" id="PDCK01000040">
    <property type="protein sequence ID" value="PRQ47878.1"/>
    <property type="molecule type" value="Genomic_DNA"/>
</dbReference>
<dbReference type="Proteomes" id="UP000238479">
    <property type="component" value="Chromosome 2"/>
</dbReference>
<comment type="caution">
    <text evidence="1">The sequence shown here is derived from an EMBL/GenBank/DDBJ whole genome shotgun (WGS) entry which is preliminary data.</text>
</comment>
<sequence length="75" mass="8621">MTWAQWADDTSIFSQSIIESDSENYLGFNILHVHSTWICTWFCLRWLGQVQMLNQIHCAMNASCLNRINSASPLA</sequence>
<reference evidence="1 2" key="1">
    <citation type="journal article" date="2018" name="Nat. Genet.">
        <title>The Rosa genome provides new insights in the design of modern roses.</title>
        <authorList>
            <person name="Bendahmane M."/>
        </authorList>
    </citation>
    <scope>NUCLEOTIDE SEQUENCE [LARGE SCALE GENOMIC DNA]</scope>
    <source>
        <strain evidence="2">cv. Old Blush</strain>
    </source>
</reference>
<accession>A0A2P6RN69</accession>
<organism evidence="1 2">
    <name type="scientific">Rosa chinensis</name>
    <name type="common">China rose</name>
    <dbReference type="NCBI Taxonomy" id="74649"/>
    <lineage>
        <taxon>Eukaryota</taxon>
        <taxon>Viridiplantae</taxon>
        <taxon>Streptophyta</taxon>
        <taxon>Embryophyta</taxon>
        <taxon>Tracheophyta</taxon>
        <taxon>Spermatophyta</taxon>
        <taxon>Magnoliopsida</taxon>
        <taxon>eudicotyledons</taxon>
        <taxon>Gunneridae</taxon>
        <taxon>Pentapetalae</taxon>
        <taxon>rosids</taxon>
        <taxon>fabids</taxon>
        <taxon>Rosales</taxon>
        <taxon>Rosaceae</taxon>
        <taxon>Rosoideae</taxon>
        <taxon>Rosoideae incertae sedis</taxon>
        <taxon>Rosa</taxon>
    </lineage>
</organism>
<proteinExistence type="predicted"/>
<dbReference type="Gramene" id="PRQ47878">
    <property type="protein sequence ID" value="PRQ47878"/>
    <property type="gene ID" value="RchiOBHm_Chr2g0104511"/>
</dbReference>
<keyword evidence="2" id="KW-1185">Reference proteome</keyword>
<name>A0A2P6RN69_ROSCH</name>
<evidence type="ECO:0000313" key="1">
    <source>
        <dbReference type="EMBL" id="PRQ47878.1"/>
    </source>
</evidence>
<gene>
    <name evidence="1" type="ORF">RchiOBHm_Chr2g0104511</name>
</gene>
<protein>
    <submittedName>
        <fullName evidence="1">Uncharacterized protein</fullName>
    </submittedName>
</protein>